<dbReference type="GO" id="GO:0005539">
    <property type="term" value="F:glycosaminoglycan binding"/>
    <property type="evidence" value="ECO:0007669"/>
    <property type="project" value="TreeGrafter"/>
</dbReference>
<feature type="domain" description="HTH myb-type" evidence="3">
    <location>
        <begin position="289"/>
        <end position="343"/>
    </location>
</feature>
<dbReference type="EMBL" id="JAANIT010001290">
    <property type="protein sequence ID" value="KAG1541110.1"/>
    <property type="molecule type" value="Genomic_DNA"/>
</dbReference>
<protein>
    <submittedName>
        <fullName evidence="4">Uncharacterized protein</fullName>
    </submittedName>
</protein>
<organism evidence="4 5">
    <name type="scientific">Rhizopus oryzae</name>
    <name type="common">Mucormycosis agent</name>
    <name type="synonym">Rhizopus arrhizus var. delemar</name>
    <dbReference type="NCBI Taxonomy" id="64495"/>
    <lineage>
        <taxon>Eukaryota</taxon>
        <taxon>Fungi</taxon>
        <taxon>Fungi incertae sedis</taxon>
        <taxon>Mucoromycota</taxon>
        <taxon>Mucoromycotina</taxon>
        <taxon>Mucoromycetes</taxon>
        <taxon>Mucorales</taxon>
        <taxon>Mucorineae</taxon>
        <taxon>Rhizopodaceae</taxon>
        <taxon>Rhizopus</taxon>
    </lineage>
</organism>
<dbReference type="GO" id="GO:0008449">
    <property type="term" value="F:N-acetylglucosamine-6-sulfatase activity"/>
    <property type="evidence" value="ECO:0007669"/>
    <property type="project" value="TreeGrafter"/>
</dbReference>
<dbReference type="Proteomes" id="UP000717996">
    <property type="component" value="Unassembled WGS sequence"/>
</dbReference>
<dbReference type="Gene3D" id="3.40.720.10">
    <property type="entry name" value="Alkaline Phosphatase, subunit A"/>
    <property type="match status" value="1"/>
</dbReference>
<evidence type="ECO:0000259" key="2">
    <source>
        <dbReference type="PROSITE" id="PS50090"/>
    </source>
</evidence>
<dbReference type="PANTHER" id="PTHR43108:SF8">
    <property type="entry name" value="SD21168P"/>
    <property type="match status" value="1"/>
</dbReference>
<dbReference type="SUPFAM" id="SSF53649">
    <property type="entry name" value="Alkaline phosphatase-like"/>
    <property type="match status" value="1"/>
</dbReference>
<dbReference type="PROSITE" id="PS51294">
    <property type="entry name" value="HTH_MYB"/>
    <property type="match status" value="1"/>
</dbReference>
<dbReference type="Gene3D" id="1.10.10.60">
    <property type="entry name" value="Homeodomain-like"/>
    <property type="match status" value="1"/>
</dbReference>
<comment type="similarity">
    <text evidence="1">Belongs to the sulfatase family.</text>
</comment>
<gene>
    <name evidence="4" type="ORF">G6F51_008099</name>
</gene>
<evidence type="ECO:0000313" key="5">
    <source>
        <dbReference type="Proteomes" id="UP000717996"/>
    </source>
</evidence>
<evidence type="ECO:0000256" key="1">
    <source>
        <dbReference type="ARBA" id="ARBA00008779"/>
    </source>
</evidence>
<accession>A0A9P7C937</accession>
<name>A0A9P7C937_RHIOR</name>
<feature type="domain" description="Myb-like" evidence="2">
    <location>
        <begin position="284"/>
        <end position="339"/>
    </location>
</feature>
<dbReference type="InterPro" id="IPR000917">
    <property type="entry name" value="Sulfatase_N"/>
</dbReference>
<dbReference type="AlphaFoldDB" id="A0A9P7C937"/>
<sequence length="905" mass="103515">MSTKLNLEILKEAQEDSKGLLDLLKDSDINKEVLKRLYSSLKNKKESLFREKDYWTMEEIGSMGRYPKRKAQEIQKQVETINLATFAYHFILGQGLEAALDAFFVSVLPFGCKIIQRDVQLYFKLRLELFLNESIERLKEDAGYDLLQLLNDHFPLDLSSYGPHLSEEEENVMIVIESATTRKKVKEDLKKIVSDHVPQPRPLTDELLAYIRERIERLEHPEKFQENKTPLSFMDELPGARVLIESDFEEPWESTCPSDGKQPTRAIRVTHANQISLNEPTELNLRKERENWTAEEEEALEEGLREVKGPFWVTIKEHVHPKLVTRTNVQIKDKAHGEMKKRKREGLELGPFAKLSLYTCFYADQKESITDVSPPYGGYNRFNALKLGEDYLPIWLQKAGYHTNYIGKLMNQYSVNNYNHPTPKGFDYQDQLVDPYTYLYHTAVFSKDGQNPVYYSNQYQTDVIHAKAKAALKRLENATDPFFLWVAPMAPHAQFTIHANGSLSTGPAVPAARHAHLFQDVKIPRHPHFNPKRQTKTASFWKHLDRLSPDEVDGLDEAYRNRLRALQAVDEMVGSLMEELERQGRLENTFVIYSADNGYHLGQHRSFPGKTSNLEEDINVPLIVRGPGVAQGKTSDRVSAHHDLAPTLLALADAPIPPWVDGGVMALTDALAHHPQPVSKESFAVEYWTPHALDEIFTRPRPVPGPNIYKTVRVIAEDYDYMYTVWCTGEHELYDLKKDPFEMKNLYNSSDVKLISRLDALLVVLKSCRAHTCRDPWRTLHPGDTRVQTLKDALRAEYDGHYARLKPMRFEACLPYYDPLNELPQLDPAFATHPTCSGDRSQAVLQKRSRLPGAYHALFKLVPTSPTSVGHQVPEADALVPEPVPAELLQTPVDWSEYGFYGFGN</sequence>
<evidence type="ECO:0000259" key="3">
    <source>
        <dbReference type="PROSITE" id="PS51294"/>
    </source>
</evidence>
<dbReference type="InterPro" id="IPR017850">
    <property type="entry name" value="Alkaline_phosphatase_core_sf"/>
</dbReference>
<dbReference type="InterPro" id="IPR001005">
    <property type="entry name" value="SANT/Myb"/>
</dbReference>
<dbReference type="InterPro" id="IPR017930">
    <property type="entry name" value="Myb_dom"/>
</dbReference>
<dbReference type="SMART" id="SM00717">
    <property type="entry name" value="SANT"/>
    <property type="match status" value="1"/>
</dbReference>
<dbReference type="SUPFAM" id="SSF46689">
    <property type="entry name" value="Homeodomain-like"/>
    <property type="match status" value="1"/>
</dbReference>
<evidence type="ECO:0000313" key="4">
    <source>
        <dbReference type="EMBL" id="KAG1541110.1"/>
    </source>
</evidence>
<comment type="caution">
    <text evidence="4">The sequence shown here is derived from an EMBL/GenBank/DDBJ whole genome shotgun (WGS) entry which is preliminary data.</text>
</comment>
<dbReference type="PANTHER" id="PTHR43108">
    <property type="entry name" value="N-ACETYLGLUCOSAMINE-6-SULFATASE FAMILY MEMBER"/>
    <property type="match status" value="1"/>
</dbReference>
<dbReference type="PROSITE" id="PS50090">
    <property type="entry name" value="MYB_LIKE"/>
    <property type="match status" value="1"/>
</dbReference>
<dbReference type="Pfam" id="PF00884">
    <property type="entry name" value="Sulfatase"/>
    <property type="match status" value="1"/>
</dbReference>
<proteinExistence type="inferred from homology"/>
<dbReference type="CDD" id="cd16147">
    <property type="entry name" value="G6S"/>
    <property type="match status" value="1"/>
</dbReference>
<reference evidence="4" key="1">
    <citation type="journal article" date="2020" name="Microb. Genom.">
        <title>Genetic diversity of clinical and environmental Mucorales isolates obtained from an investigation of mucormycosis cases among solid organ transplant recipients.</title>
        <authorList>
            <person name="Nguyen M.H."/>
            <person name="Kaul D."/>
            <person name="Muto C."/>
            <person name="Cheng S.J."/>
            <person name="Richter R.A."/>
            <person name="Bruno V.M."/>
            <person name="Liu G."/>
            <person name="Beyhan S."/>
            <person name="Sundermann A.J."/>
            <person name="Mounaud S."/>
            <person name="Pasculle A.W."/>
            <person name="Nierman W.C."/>
            <person name="Driscoll E."/>
            <person name="Cumbie R."/>
            <person name="Clancy C.J."/>
            <person name="Dupont C.L."/>
        </authorList>
    </citation>
    <scope>NUCLEOTIDE SEQUENCE</scope>
    <source>
        <strain evidence="4">GL16</strain>
    </source>
</reference>
<dbReference type="InterPro" id="IPR009057">
    <property type="entry name" value="Homeodomain-like_sf"/>
</dbReference>